<comment type="caution">
    <text evidence="1">The sequence shown here is derived from an EMBL/GenBank/DDBJ whole genome shotgun (WGS) entry which is preliminary data.</text>
</comment>
<evidence type="ECO:0000313" key="2">
    <source>
        <dbReference type="Proteomes" id="UP000580250"/>
    </source>
</evidence>
<sequence length="54" mass="6219">MNGIKGDPQFLKIKNAEDAQNRKFQDHTSNIRLTINTDVRNPKKVLRLSSKILI</sequence>
<proteinExistence type="predicted"/>
<gene>
    <name evidence="1" type="ORF">MENT_LOCUS26699</name>
</gene>
<dbReference type="Proteomes" id="UP000580250">
    <property type="component" value="Unassembled WGS sequence"/>
</dbReference>
<protein>
    <submittedName>
        <fullName evidence="1">Uncharacterized protein</fullName>
    </submittedName>
</protein>
<reference evidence="1 2" key="1">
    <citation type="submission" date="2020-08" db="EMBL/GenBank/DDBJ databases">
        <authorList>
            <person name="Koutsovoulos G."/>
            <person name="Danchin GJ E."/>
        </authorList>
    </citation>
    <scope>NUCLEOTIDE SEQUENCE [LARGE SCALE GENOMIC DNA]</scope>
</reference>
<organism evidence="1 2">
    <name type="scientific">Meloidogyne enterolobii</name>
    <name type="common">Root-knot nematode worm</name>
    <name type="synonym">Meloidogyne mayaguensis</name>
    <dbReference type="NCBI Taxonomy" id="390850"/>
    <lineage>
        <taxon>Eukaryota</taxon>
        <taxon>Metazoa</taxon>
        <taxon>Ecdysozoa</taxon>
        <taxon>Nematoda</taxon>
        <taxon>Chromadorea</taxon>
        <taxon>Rhabditida</taxon>
        <taxon>Tylenchina</taxon>
        <taxon>Tylenchomorpha</taxon>
        <taxon>Tylenchoidea</taxon>
        <taxon>Meloidogynidae</taxon>
        <taxon>Meloidogyninae</taxon>
        <taxon>Meloidogyne</taxon>
    </lineage>
</organism>
<dbReference type="AlphaFoldDB" id="A0A6V7VKS0"/>
<evidence type="ECO:0000313" key="1">
    <source>
        <dbReference type="EMBL" id="CAD2174998.1"/>
    </source>
</evidence>
<dbReference type="EMBL" id="CAJEWN010000246">
    <property type="protein sequence ID" value="CAD2174998.1"/>
    <property type="molecule type" value="Genomic_DNA"/>
</dbReference>
<name>A0A6V7VKS0_MELEN</name>
<accession>A0A6V7VKS0</accession>